<protein>
    <recommendedName>
        <fullName evidence="4">Secreted protein</fullName>
    </recommendedName>
</protein>
<keyword evidence="3" id="KW-1185">Reference proteome</keyword>
<gene>
    <name evidence="2" type="ORF">PILCRDRAFT_815853</name>
</gene>
<dbReference type="EMBL" id="KN832981">
    <property type="protein sequence ID" value="KIM86623.1"/>
    <property type="molecule type" value="Genomic_DNA"/>
</dbReference>
<dbReference type="AlphaFoldDB" id="A0A0C3BJV0"/>
<evidence type="ECO:0000256" key="1">
    <source>
        <dbReference type="SAM" id="SignalP"/>
    </source>
</evidence>
<reference evidence="3" key="2">
    <citation type="submission" date="2015-01" db="EMBL/GenBank/DDBJ databases">
        <title>Evolutionary Origins and Diversification of the Mycorrhizal Mutualists.</title>
        <authorList>
            <consortium name="DOE Joint Genome Institute"/>
            <consortium name="Mycorrhizal Genomics Consortium"/>
            <person name="Kohler A."/>
            <person name="Kuo A."/>
            <person name="Nagy L.G."/>
            <person name="Floudas D."/>
            <person name="Copeland A."/>
            <person name="Barry K.W."/>
            <person name="Cichocki N."/>
            <person name="Veneault-Fourrey C."/>
            <person name="LaButti K."/>
            <person name="Lindquist E.A."/>
            <person name="Lipzen A."/>
            <person name="Lundell T."/>
            <person name="Morin E."/>
            <person name="Murat C."/>
            <person name="Riley R."/>
            <person name="Ohm R."/>
            <person name="Sun H."/>
            <person name="Tunlid A."/>
            <person name="Henrissat B."/>
            <person name="Grigoriev I.V."/>
            <person name="Hibbett D.S."/>
            <person name="Martin F."/>
        </authorList>
    </citation>
    <scope>NUCLEOTIDE SEQUENCE [LARGE SCALE GENOMIC DNA]</scope>
    <source>
        <strain evidence="3">F 1598</strain>
    </source>
</reference>
<evidence type="ECO:0000313" key="2">
    <source>
        <dbReference type="EMBL" id="KIM86623.1"/>
    </source>
</evidence>
<sequence length="70" mass="7896">MHHLFQIALIVIIPCVNSYDKNNATARTSCVILDRPTFSLVVYLSIASVEQLTTVTLRIRPITRIAAQRE</sequence>
<dbReference type="InParanoid" id="A0A0C3BJV0"/>
<feature type="chain" id="PRO_5002161693" description="Secreted protein" evidence="1">
    <location>
        <begin position="19"/>
        <end position="70"/>
    </location>
</feature>
<feature type="signal peptide" evidence="1">
    <location>
        <begin position="1"/>
        <end position="18"/>
    </location>
</feature>
<dbReference type="Proteomes" id="UP000054166">
    <property type="component" value="Unassembled WGS sequence"/>
</dbReference>
<organism evidence="2 3">
    <name type="scientific">Piloderma croceum (strain F 1598)</name>
    <dbReference type="NCBI Taxonomy" id="765440"/>
    <lineage>
        <taxon>Eukaryota</taxon>
        <taxon>Fungi</taxon>
        <taxon>Dikarya</taxon>
        <taxon>Basidiomycota</taxon>
        <taxon>Agaricomycotina</taxon>
        <taxon>Agaricomycetes</taxon>
        <taxon>Agaricomycetidae</taxon>
        <taxon>Atheliales</taxon>
        <taxon>Atheliaceae</taxon>
        <taxon>Piloderma</taxon>
    </lineage>
</organism>
<dbReference type="HOGENOM" id="CLU_2758681_0_0_1"/>
<keyword evidence="1" id="KW-0732">Signal</keyword>
<proteinExistence type="predicted"/>
<reference evidence="2 3" key="1">
    <citation type="submission" date="2014-04" db="EMBL/GenBank/DDBJ databases">
        <authorList>
            <consortium name="DOE Joint Genome Institute"/>
            <person name="Kuo A."/>
            <person name="Tarkka M."/>
            <person name="Buscot F."/>
            <person name="Kohler A."/>
            <person name="Nagy L.G."/>
            <person name="Floudas D."/>
            <person name="Copeland A."/>
            <person name="Barry K.W."/>
            <person name="Cichocki N."/>
            <person name="Veneault-Fourrey C."/>
            <person name="LaButti K."/>
            <person name="Lindquist E.A."/>
            <person name="Lipzen A."/>
            <person name="Lundell T."/>
            <person name="Morin E."/>
            <person name="Murat C."/>
            <person name="Sun H."/>
            <person name="Tunlid A."/>
            <person name="Henrissat B."/>
            <person name="Grigoriev I.V."/>
            <person name="Hibbett D.S."/>
            <person name="Martin F."/>
            <person name="Nordberg H.P."/>
            <person name="Cantor M.N."/>
            <person name="Hua S.X."/>
        </authorList>
    </citation>
    <scope>NUCLEOTIDE SEQUENCE [LARGE SCALE GENOMIC DNA]</scope>
    <source>
        <strain evidence="2 3">F 1598</strain>
    </source>
</reference>
<accession>A0A0C3BJV0</accession>
<name>A0A0C3BJV0_PILCF</name>
<evidence type="ECO:0008006" key="4">
    <source>
        <dbReference type="Google" id="ProtNLM"/>
    </source>
</evidence>
<evidence type="ECO:0000313" key="3">
    <source>
        <dbReference type="Proteomes" id="UP000054166"/>
    </source>
</evidence>